<dbReference type="SUPFAM" id="SSF53850">
    <property type="entry name" value="Periplasmic binding protein-like II"/>
    <property type="match status" value="1"/>
</dbReference>
<proteinExistence type="inferred from homology"/>
<dbReference type="PANTHER" id="PTHR42928">
    <property type="entry name" value="TRICARBOXYLATE-BINDING PROTEIN"/>
    <property type="match status" value="1"/>
</dbReference>
<dbReference type="RefSeq" id="WP_189687385.1">
    <property type="nucleotide sequence ID" value="NZ_BMYK01000006.1"/>
</dbReference>
<dbReference type="CDD" id="cd07012">
    <property type="entry name" value="PBP2_Bug_TTT"/>
    <property type="match status" value="1"/>
</dbReference>
<comment type="similarity">
    <text evidence="1">Belongs to the UPF0065 (bug) family.</text>
</comment>
<protein>
    <submittedName>
        <fullName evidence="3">ABC transporter substrate-binding protein</fullName>
    </submittedName>
</protein>
<dbReference type="Pfam" id="PF03401">
    <property type="entry name" value="TctC"/>
    <property type="match status" value="1"/>
</dbReference>
<dbReference type="InterPro" id="IPR005064">
    <property type="entry name" value="BUG"/>
</dbReference>
<dbReference type="EMBL" id="BMYK01000006">
    <property type="protein sequence ID" value="GHC82800.1"/>
    <property type="molecule type" value="Genomic_DNA"/>
</dbReference>
<comment type="caution">
    <text evidence="3">The sequence shown here is derived from an EMBL/GenBank/DDBJ whole genome shotgun (WGS) entry which is preliminary data.</text>
</comment>
<evidence type="ECO:0000313" key="3">
    <source>
        <dbReference type="EMBL" id="GHC82800.1"/>
    </source>
</evidence>
<dbReference type="Proteomes" id="UP000626210">
    <property type="component" value="Unassembled WGS sequence"/>
</dbReference>
<reference evidence="4" key="1">
    <citation type="journal article" date="2019" name="Int. J. Syst. Evol. Microbiol.">
        <title>The Global Catalogue of Microorganisms (GCM) 10K type strain sequencing project: providing services to taxonomists for standard genome sequencing and annotation.</title>
        <authorList>
            <consortium name="The Broad Institute Genomics Platform"/>
            <consortium name="The Broad Institute Genome Sequencing Center for Infectious Disease"/>
            <person name="Wu L."/>
            <person name="Ma J."/>
        </authorList>
    </citation>
    <scope>NUCLEOTIDE SEQUENCE [LARGE SCALE GENOMIC DNA]</scope>
    <source>
        <strain evidence="4">KCTC 23314</strain>
    </source>
</reference>
<name>A0ABQ3G243_9BURK</name>
<dbReference type="Gene3D" id="3.40.190.150">
    <property type="entry name" value="Bordetella uptake gene, domain 1"/>
    <property type="match status" value="1"/>
</dbReference>
<evidence type="ECO:0000256" key="2">
    <source>
        <dbReference type="SAM" id="SignalP"/>
    </source>
</evidence>
<feature type="signal peptide" evidence="2">
    <location>
        <begin position="1"/>
        <end position="24"/>
    </location>
</feature>
<dbReference type="PANTHER" id="PTHR42928:SF5">
    <property type="entry name" value="BLR1237 PROTEIN"/>
    <property type="match status" value="1"/>
</dbReference>
<evidence type="ECO:0000313" key="4">
    <source>
        <dbReference type="Proteomes" id="UP000626210"/>
    </source>
</evidence>
<accession>A0ABQ3G243</accession>
<evidence type="ECO:0000256" key="1">
    <source>
        <dbReference type="ARBA" id="ARBA00006987"/>
    </source>
</evidence>
<feature type="chain" id="PRO_5045632543" evidence="2">
    <location>
        <begin position="25"/>
        <end position="321"/>
    </location>
</feature>
<keyword evidence="4" id="KW-1185">Reference proteome</keyword>
<dbReference type="PIRSF" id="PIRSF017082">
    <property type="entry name" value="YflP"/>
    <property type="match status" value="1"/>
</dbReference>
<dbReference type="InterPro" id="IPR042100">
    <property type="entry name" value="Bug_dom1"/>
</dbReference>
<keyword evidence="2" id="KW-0732">Signal</keyword>
<sequence>MKYLVASMALATAFAAPAPGWAQAWPAKPVQLVIPFPPGGAVDVVGRLVAKSLGERLGQPVVADNRAGAGTVVGAVAAANAAPDGYTLLISSGSTFTINPALNDKLPYDALKSFEPLGMTARVPLILLAHPAVPAKDFGQLLAAVRAAPDKFVYGSFGNGTTGHFAGEMLWERAGVKLTHIPYKGSAPAMTDLIGGQIPLSVDTVAAALPQLKAGKVKAIAVLGESRAPQLPQVPTIAESGYPGFAADSWLAVVAPRGLPAAVRGALHKAIADTAASAELQKGLVNNGLQPAYEPGEAVAARIEEELPRMRATVRRAGMQN</sequence>
<organism evidence="3 4">
    <name type="scientific">Pseudorhodoferax aquiterrae</name>
    <dbReference type="NCBI Taxonomy" id="747304"/>
    <lineage>
        <taxon>Bacteria</taxon>
        <taxon>Pseudomonadati</taxon>
        <taxon>Pseudomonadota</taxon>
        <taxon>Betaproteobacteria</taxon>
        <taxon>Burkholderiales</taxon>
        <taxon>Comamonadaceae</taxon>
    </lineage>
</organism>
<dbReference type="Gene3D" id="3.40.190.10">
    <property type="entry name" value="Periplasmic binding protein-like II"/>
    <property type="match status" value="1"/>
</dbReference>
<gene>
    <name evidence="3" type="ORF">GCM10007320_26260</name>
</gene>